<reference evidence="6" key="1">
    <citation type="submission" date="2019-01" db="EMBL/GenBank/DDBJ databases">
        <title>Gri0909 isolated from a small marine red alga.</title>
        <authorList>
            <person name="Kim J."/>
            <person name="Jeong S.E."/>
            <person name="Jeon C.O."/>
        </authorList>
    </citation>
    <scope>NUCLEOTIDE SEQUENCE [LARGE SCALE GENOMIC DNA]</scope>
    <source>
        <strain evidence="6">Gri0909</strain>
    </source>
</reference>
<dbReference type="OrthoDB" id="9812260at2"/>
<gene>
    <name evidence="5" type="ORF">EOI86_05435</name>
</gene>
<dbReference type="GO" id="GO:1902201">
    <property type="term" value="P:negative regulation of bacterial-type flagellum-dependent cell motility"/>
    <property type="evidence" value="ECO:0007669"/>
    <property type="project" value="TreeGrafter"/>
</dbReference>
<keyword evidence="5" id="KW-0548">Nucleotidyltransferase</keyword>
<dbReference type="GO" id="GO:0005886">
    <property type="term" value="C:plasma membrane"/>
    <property type="evidence" value="ECO:0007669"/>
    <property type="project" value="TreeGrafter"/>
</dbReference>
<dbReference type="PROSITE" id="PS50887">
    <property type="entry name" value="GGDEF"/>
    <property type="match status" value="1"/>
</dbReference>
<evidence type="ECO:0000259" key="4">
    <source>
        <dbReference type="PROSITE" id="PS50887"/>
    </source>
</evidence>
<feature type="domain" description="GGDEF" evidence="4">
    <location>
        <begin position="203"/>
        <end position="336"/>
    </location>
</feature>
<dbReference type="CDD" id="cd01949">
    <property type="entry name" value="GGDEF"/>
    <property type="match status" value="1"/>
</dbReference>
<dbReference type="Gene3D" id="1.20.120.30">
    <property type="entry name" value="Aspartate receptor, ligand-binding domain"/>
    <property type="match status" value="1"/>
</dbReference>
<accession>A0A3S2Z9N9</accession>
<dbReference type="InterPro" id="IPR000160">
    <property type="entry name" value="GGDEF_dom"/>
</dbReference>
<proteinExistence type="predicted"/>
<dbReference type="GO" id="GO:0052621">
    <property type="term" value="F:diguanylate cyclase activity"/>
    <property type="evidence" value="ECO:0007669"/>
    <property type="project" value="UniProtKB-EC"/>
</dbReference>
<dbReference type="AlphaFoldDB" id="A0A3S2Z9N9"/>
<name>A0A3S2Z9N9_9PROT</name>
<dbReference type="Proteomes" id="UP000287447">
    <property type="component" value="Unassembled WGS sequence"/>
</dbReference>
<dbReference type="RefSeq" id="WP_127764087.1">
    <property type="nucleotide sequence ID" value="NZ_SADE01000001.1"/>
</dbReference>
<dbReference type="EMBL" id="SADE01000001">
    <property type="protein sequence ID" value="RVU38715.1"/>
    <property type="molecule type" value="Genomic_DNA"/>
</dbReference>
<dbReference type="PANTHER" id="PTHR45138">
    <property type="entry name" value="REGULATORY COMPONENTS OF SENSORY TRANSDUCTION SYSTEM"/>
    <property type="match status" value="1"/>
</dbReference>
<dbReference type="FunFam" id="3.30.70.270:FF:000001">
    <property type="entry name" value="Diguanylate cyclase domain protein"/>
    <property type="match status" value="1"/>
</dbReference>
<dbReference type="GO" id="GO:0043709">
    <property type="term" value="P:cell adhesion involved in single-species biofilm formation"/>
    <property type="evidence" value="ECO:0007669"/>
    <property type="project" value="TreeGrafter"/>
</dbReference>
<protein>
    <recommendedName>
        <fullName evidence="1">diguanylate cyclase</fullName>
        <ecNumber evidence="1">2.7.7.65</ecNumber>
    </recommendedName>
</protein>
<dbReference type="SMART" id="SM00267">
    <property type="entry name" value="GGDEF"/>
    <property type="match status" value="1"/>
</dbReference>
<dbReference type="SUPFAM" id="SSF55073">
    <property type="entry name" value="Nucleotide cyclase"/>
    <property type="match status" value="1"/>
</dbReference>
<comment type="caution">
    <text evidence="5">The sequence shown here is derived from an EMBL/GenBank/DDBJ whole genome shotgun (WGS) entry which is preliminary data.</text>
</comment>
<organism evidence="5 6">
    <name type="scientific">Hwanghaeella grinnelliae</name>
    <dbReference type="NCBI Taxonomy" id="2500179"/>
    <lineage>
        <taxon>Bacteria</taxon>
        <taxon>Pseudomonadati</taxon>
        <taxon>Pseudomonadota</taxon>
        <taxon>Alphaproteobacteria</taxon>
        <taxon>Rhodospirillales</taxon>
        <taxon>Rhodospirillaceae</taxon>
        <taxon>Hwanghaeella</taxon>
    </lineage>
</organism>
<dbReference type="EC" id="2.7.7.65" evidence="1"/>
<evidence type="ECO:0000256" key="3">
    <source>
        <dbReference type="SAM" id="MobiDB-lite"/>
    </source>
</evidence>
<comment type="catalytic activity">
    <reaction evidence="2">
        <text>2 GTP = 3',3'-c-di-GMP + 2 diphosphate</text>
        <dbReference type="Rhea" id="RHEA:24898"/>
        <dbReference type="ChEBI" id="CHEBI:33019"/>
        <dbReference type="ChEBI" id="CHEBI:37565"/>
        <dbReference type="ChEBI" id="CHEBI:58805"/>
        <dbReference type="EC" id="2.7.7.65"/>
    </reaction>
</comment>
<keyword evidence="5" id="KW-0808">Transferase</keyword>
<dbReference type="Gene3D" id="3.30.70.270">
    <property type="match status" value="1"/>
</dbReference>
<dbReference type="NCBIfam" id="TIGR00254">
    <property type="entry name" value="GGDEF"/>
    <property type="match status" value="1"/>
</dbReference>
<dbReference type="PANTHER" id="PTHR45138:SF9">
    <property type="entry name" value="DIGUANYLATE CYCLASE DGCM-RELATED"/>
    <property type="match status" value="1"/>
</dbReference>
<dbReference type="InterPro" id="IPR029787">
    <property type="entry name" value="Nucleotide_cyclase"/>
</dbReference>
<dbReference type="Pfam" id="PF00990">
    <property type="entry name" value="GGDEF"/>
    <property type="match status" value="1"/>
</dbReference>
<dbReference type="InterPro" id="IPR043128">
    <property type="entry name" value="Rev_trsase/Diguanyl_cyclase"/>
</dbReference>
<evidence type="ECO:0000313" key="5">
    <source>
        <dbReference type="EMBL" id="RVU38715.1"/>
    </source>
</evidence>
<feature type="region of interest" description="Disordered" evidence="3">
    <location>
        <begin position="1"/>
        <end position="51"/>
    </location>
</feature>
<sequence>MTKTRVISGKRACPMTPSDETGRGAKNRAAAKGSETGAERRGPDRPPACKPQDVLGALDEGVDELRRFMQAWHRSIVCGKPPDRRVMALDSHMQTQFGKWMSERSGDGLLQQPAFEELTRSHRQIHEQARRLANVVLEGQPIRTAEYDGLINHVSRFYDQSRRLRDAFAKLVSEIDPLTGLHNRQIMAHDLDVEFERGQRTGGPLCLALTDIDHFKRVNDTYGHAAGDVVLASVAGRFQSNLRPYDSIYRYGGEEFLITLPNANTGTAISVLERLRGALETAPIALSDGTRLPVTASFGIVRVKYDIPLKQSIERADKALYAAKQGGRNRVVTWSEALETETLEDQAEEEE</sequence>
<evidence type="ECO:0000313" key="6">
    <source>
        <dbReference type="Proteomes" id="UP000287447"/>
    </source>
</evidence>
<evidence type="ECO:0000256" key="1">
    <source>
        <dbReference type="ARBA" id="ARBA00012528"/>
    </source>
</evidence>
<dbReference type="NCBIfam" id="NF007380">
    <property type="entry name" value="PRK09894.1"/>
    <property type="match status" value="1"/>
</dbReference>
<dbReference type="InterPro" id="IPR050469">
    <property type="entry name" value="Diguanylate_Cyclase"/>
</dbReference>
<evidence type="ECO:0000256" key="2">
    <source>
        <dbReference type="ARBA" id="ARBA00034247"/>
    </source>
</evidence>
<keyword evidence="6" id="KW-1185">Reference proteome</keyword>